<proteinExistence type="predicted"/>
<keyword evidence="2" id="KW-1185">Reference proteome</keyword>
<dbReference type="AlphaFoldDB" id="A0A0M2V6W7"/>
<dbReference type="RefSeq" id="WP_046556992.1">
    <property type="nucleotide sequence ID" value="NZ_LAHO01000005.1"/>
</dbReference>
<dbReference type="InterPro" id="IPR021730">
    <property type="entry name" value="YdbH"/>
</dbReference>
<sequence length="914" mass="99467">MRRLVKALLIFVIGLPVLAAAGYWYLQQQISQAGVRDLQLDISRLTISSVQLRRLQFSLQQNGVRHQIDLQDVNISWQWPQPFKPKLSRLTVGPGQISLASASHTTPQTDNKALSLPKQWQLPDWLPHYISVTDTVLNLPCPAGQCQLQLTGQLSYRNSDEVNAAAANTGHPYWQSRLVMTSTAAAALPETAPLVLDAYYQATPQPMLRLTLQQEQQFGLSLKQQLNPGQNLAETELMLAISPPSPANQALLQQWGLNLPEAWLAQFQQPVQLYSKLSWQLPADGDLSKLLSSHDIAGKLIARAPDPFYLPQLGLLKGEFSAELSLKNQVVERWQLSANATLTEPALAATFAEYGLQLNPVQLTISSEATAALDLAALPLQLQLSSEGPNAVTLTSELSLNLAASPRLTITSATLTAALARLTLPEHNINLHQLQLHTGLSGHWQADNWQLKLLDNSQLSLAVQHPQFTIKSAVIKLADTQLHQRDTLQLASQISATIQNMQHASGSIEQLVVNVSDLQLQQSAATGLQLSSAIDATITGLQQAAVKQQHWQWQATTQLAQQADNITLALQGNLHNDSGLRLVHQLNWQDATLSLNWQLADLFMLAGNPLASSFSDWPALLELNRGRLGGSGQLNWQAGQLTGNNQLQLRDLAGIYDRSLFQGLSADLQLTLQSELFQLTTANLVINHINHGLDAGPLQIAAGYQSTFELPERGVLTLEQLSLQLMGGTLSTTATQLDFAQSQNQLTLQLTHLDIAQLLQQHPSTDIKGQGKLSGTIPVTLGQAGITVEAGRVAAEAPGGKIQYRSAPSSGIGIANQSMQTVFSALEDFHFSVLASEVSYDTSGKLLLALNLQGLNPALQQGRAINLNINLEEDLPAMLTSLQLTNKLNDTITKRVQQYIQQKQAAAPAAGEKK</sequence>
<gene>
    <name evidence="1" type="ORF">WG68_07210</name>
</gene>
<comment type="caution">
    <text evidence="1">The sequence shown here is derived from an EMBL/GenBank/DDBJ whole genome shotgun (WGS) entry which is preliminary data.</text>
</comment>
<accession>A0A0M2V6W7</accession>
<name>A0A0M2V6W7_9GAMM</name>
<protein>
    <submittedName>
        <fullName evidence="1">Uncharacterized protein</fullName>
    </submittedName>
</protein>
<dbReference type="Proteomes" id="UP000034228">
    <property type="component" value="Unassembled WGS sequence"/>
</dbReference>
<dbReference type="EMBL" id="LAHO01000005">
    <property type="protein sequence ID" value="KKO46134.1"/>
    <property type="molecule type" value="Genomic_DNA"/>
</dbReference>
<reference evidence="1 2" key="1">
    <citation type="submission" date="2015-03" db="EMBL/GenBank/DDBJ databases">
        <title>Draft genome sequences of two protease-producing strains of Arsukibacterium isolated from two cold and alkaline environments.</title>
        <authorList>
            <person name="Lylloff J.E."/>
            <person name="Skov L.B."/>
            <person name="Jepsen M."/>
            <person name="Hallin P.F."/>
            <person name="Sorensen S.J."/>
            <person name="Stougaard P."/>
            <person name="Glaring M.A."/>
        </authorList>
    </citation>
    <scope>NUCLEOTIDE SEQUENCE [LARGE SCALE GENOMIC DNA]</scope>
    <source>
        <strain evidence="1 2">GCM72</strain>
    </source>
</reference>
<organism evidence="1 2">
    <name type="scientific">Arsukibacterium ikkense</name>
    <dbReference type="NCBI Taxonomy" id="336831"/>
    <lineage>
        <taxon>Bacteria</taxon>
        <taxon>Pseudomonadati</taxon>
        <taxon>Pseudomonadota</taxon>
        <taxon>Gammaproteobacteria</taxon>
        <taxon>Chromatiales</taxon>
        <taxon>Chromatiaceae</taxon>
        <taxon>Arsukibacterium</taxon>
    </lineage>
</organism>
<evidence type="ECO:0000313" key="1">
    <source>
        <dbReference type="EMBL" id="KKO46134.1"/>
    </source>
</evidence>
<evidence type="ECO:0000313" key="2">
    <source>
        <dbReference type="Proteomes" id="UP000034228"/>
    </source>
</evidence>
<dbReference type="Pfam" id="PF11739">
    <property type="entry name" value="YdbH-like"/>
    <property type="match status" value="1"/>
</dbReference>
<dbReference type="STRING" id="336831.WG68_07210"/>
<dbReference type="OrthoDB" id="9759996at2"/>